<dbReference type="InterPro" id="IPR036259">
    <property type="entry name" value="MFS_trans_sf"/>
</dbReference>
<feature type="transmembrane region" description="Helical" evidence="1">
    <location>
        <begin position="44"/>
        <end position="67"/>
    </location>
</feature>
<comment type="caution">
    <text evidence="2">The sequence shown here is derived from an EMBL/GenBank/DDBJ whole genome shotgun (WGS) entry which is preliminary data.</text>
</comment>
<feature type="transmembrane region" description="Helical" evidence="1">
    <location>
        <begin position="130"/>
        <end position="153"/>
    </location>
</feature>
<keyword evidence="1" id="KW-0812">Transmembrane</keyword>
<dbReference type="GO" id="GO:0022857">
    <property type="term" value="F:transmembrane transporter activity"/>
    <property type="evidence" value="ECO:0007669"/>
    <property type="project" value="InterPro"/>
</dbReference>
<dbReference type="Gene3D" id="1.20.1250.20">
    <property type="entry name" value="MFS general substrate transporter like domains"/>
    <property type="match status" value="1"/>
</dbReference>
<feature type="non-terminal residue" evidence="2">
    <location>
        <position position="197"/>
    </location>
</feature>
<dbReference type="SUPFAM" id="SSF103473">
    <property type="entry name" value="MFS general substrate transporter"/>
    <property type="match status" value="1"/>
</dbReference>
<gene>
    <name evidence="2" type="ORF">CWC39_10290</name>
</gene>
<dbReference type="EMBL" id="PHQP01000137">
    <property type="protein sequence ID" value="RAV32679.1"/>
    <property type="molecule type" value="Genomic_DNA"/>
</dbReference>
<keyword evidence="1" id="KW-0472">Membrane</keyword>
<sequence>MTDRHIATRVWPLLLVAALGLAPFTVFSNSLVDIAADAGSTDSAVGSLRGLGGVAAILVGVLCAPLIDALSRPRLIACAAAVLGVGCAISTEGSTWAWVAFCVLIGAGTAILNPAVSAQASDTFTDKADAGRAATLVSSTMTLTAMLAAPLLAGPALWWGWRGNMVALGLAFAAGAVVFARGGGSGRAGVGVASPRT</sequence>
<feature type="transmembrane region" description="Helical" evidence="1">
    <location>
        <begin position="97"/>
        <end position="118"/>
    </location>
</feature>
<proteinExistence type="predicted"/>
<dbReference type="OrthoDB" id="4571815at2"/>
<protein>
    <submittedName>
        <fullName evidence="2">MFS transporter</fullName>
    </submittedName>
</protein>
<feature type="transmembrane region" description="Helical" evidence="1">
    <location>
        <begin position="159"/>
        <end position="180"/>
    </location>
</feature>
<name>A0A364V7R5_9CORY</name>
<evidence type="ECO:0000256" key="1">
    <source>
        <dbReference type="SAM" id="Phobius"/>
    </source>
</evidence>
<evidence type="ECO:0000313" key="2">
    <source>
        <dbReference type="EMBL" id="RAV32679.1"/>
    </source>
</evidence>
<dbReference type="Pfam" id="PF07690">
    <property type="entry name" value="MFS_1"/>
    <property type="match status" value="1"/>
</dbReference>
<organism evidence="2 3">
    <name type="scientific">Corynebacterium heidelbergense</name>
    <dbReference type="NCBI Taxonomy" id="2055947"/>
    <lineage>
        <taxon>Bacteria</taxon>
        <taxon>Bacillati</taxon>
        <taxon>Actinomycetota</taxon>
        <taxon>Actinomycetes</taxon>
        <taxon>Mycobacteriales</taxon>
        <taxon>Corynebacteriaceae</taxon>
        <taxon>Corynebacterium</taxon>
    </lineage>
</organism>
<dbReference type="AlphaFoldDB" id="A0A364V7R5"/>
<reference evidence="2 3" key="1">
    <citation type="journal article" date="2018" name="Syst. Appl. Microbiol.">
        <title>Corynebacterium heidelbergense sp. nov., isolated from the preen glands of Egyptian geese (Alopochen aegyptiacus).</title>
        <authorList>
            <person name="Braun M.S."/>
            <person name="Wang E."/>
            <person name="Zimmermann S."/>
            <person name="Wink M."/>
        </authorList>
    </citation>
    <scope>NUCLEOTIDE SEQUENCE [LARGE SCALE GENOMIC DNA]</scope>
    <source>
        <strain evidence="2 3">DSM 104638</strain>
    </source>
</reference>
<accession>A0A364V7R5</accession>
<evidence type="ECO:0000313" key="3">
    <source>
        <dbReference type="Proteomes" id="UP000251047"/>
    </source>
</evidence>
<keyword evidence="1" id="KW-1133">Transmembrane helix</keyword>
<dbReference type="InterPro" id="IPR011701">
    <property type="entry name" value="MFS"/>
</dbReference>
<dbReference type="Proteomes" id="UP000251047">
    <property type="component" value="Unassembled WGS sequence"/>
</dbReference>
<feature type="transmembrane region" description="Helical" evidence="1">
    <location>
        <begin position="74"/>
        <end position="91"/>
    </location>
</feature>
<dbReference type="RefSeq" id="WP_146743923.1">
    <property type="nucleotide sequence ID" value="NZ_PHQP01000137.1"/>
</dbReference>